<protein>
    <submittedName>
        <fullName evidence="2">Hypothetical membrane protein, conserved</fullName>
    </submittedName>
</protein>
<keyword evidence="1" id="KW-1133">Transmembrane helix</keyword>
<sequence length="112" mass="12595">MNMIWFIAGLIITFLVNIPFGFWRTHAKRSGSRLEWALAVHLPVPLVIVLRRLAGLSWNASGIPFILIFVLAYFLGQRTGGKLYNRAVENGFEPGRNIFNLLAIRGKEGEAI</sequence>
<feature type="transmembrane region" description="Helical" evidence="1">
    <location>
        <begin position="6"/>
        <end position="22"/>
    </location>
</feature>
<keyword evidence="1" id="KW-0812">Transmembrane</keyword>
<dbReference type="AlphaFoldDB" id="Q5JGV5"/>
<keyword evidence="3" id="KW-1185">Reference proteome</keyword>
<dbReference type="HOGENOM" id="CLU_166570_0_0_2"/>
<dbReference type="OrthoDB" id="98497at2157"/>
<dbReference type="EMBL" id="AP006878">
    <property type="protein sequence ID" value="BAD85522.1"/>
    <property type="molecule type" value="Genomic_DNA"/>
</dbReference>
<dbReference type="PATRIC" id="fig|69014.16.peg.1305"/>
<dbReference type="Proteomes" id="UP000000536">
    <property type="component" value="Chromosome"/>
</dbReference>
<dbReference type="InParanoid" id="Q5JGV5"/>
<dbReference type="RefSeq" id="WP_011250284.1">
    <property type="nucleotide sequence ID" value="NC_006624.1"/>
</dbReference>
<gene>
    <name evidence="2" type="ordered locus">TK1333</name>
</gene>
<evidence type="ECO:0000313" key="2">
    <source>
        <dbReference type="EMBL" id="BAD85522.1"/>
    </source>
</evidence>
<evidence type="ECO:0000313" key="3">
    <source>
        <dbReference type="Proteomes" id="UP000000536"/>
    </source>
</evidence>
<dbReference type="GeneID" id="78447853"/>
<name>Q5JGV5_THEKO</name>
<accession>Q5JGV5</accession>
<organism evidence="2 3">
    <name type="scientific">Thermococcus kodakarensis (strain ATCC BAA-918 / JCM 12380 / KOD1)</name>
    <name type="common">Pyrococcus kodakaraensis (strain KOD1)</name>
    <dbReference type="NCBI Taxonomy" id="69014"/>
    <lineage>
        <taxon>Archaea</taxon>
        <taxon>Methanobacteriati</taxon>
        <taxon>Methanobacteriota</taxon>
        <taxon>Thermococci</taxon>
        <taxon>Thermococcales</taxon>
        <taxon>Thermococcaceae</taxon>
        <taxon>Thermococcus</taxon>
    </lineage>
</organism>
<proteinExistence type="predicted"/>
<evidence type="ECO:0000256" key="1">
    <source>
        <dbReference type="SAM" id="Phobius"/>
    </source>
</evidence>
<dbReference type="KEGG" id="tko:TK1333"/>
<dbReference type="EnsemblBacteria" id="BAD85522">
    <property type="protein sequence ID" value="BAD85522"/>
    <property type="gene ID" value="TK1333"/>
</dbReference>
<keyword evidence="1" id="KW-0472">Membrane</keyword>
<dbReference type="eggNOG" id="arCOG10053">
    <property type="taxonomic scope" value="Archaea"/>
</dbReference>
<feature type="transmembrane region" description="Helical" evidence="1">
    <location>
        <begin position="56"/>
        <end position="76"/>
    </location>
</feature>
<dbReference type="STRING" id="69014.TK1333"/>
<reference evidence="2 3" key="1">
    <citation type="journal article" date="2005" name="Genome Res.">
        <title>Complete genome sequence of the hyperthermophilic archaeon Thermococcus kodakaraensis KOD1 and comparison with Pyrococcus genomes.</title>
        <authorList>
            <person name="Fukui T."/>
            <person name="Atomi H."/>
            <person name="Kanai T."/>
            <person name="Matsumi R."/>
            <person name="Fujiwara S."/>
            <person name="Imanaka T."/>
        </authorList>
    </citation>
    <scope>NUCLEOTIDE SEQUENCE [LARGE SCALE GENOMIC DNA]</scope>
    <source>
        <strain evidence="3">ATCC BAA-918 / JCM 12380 / KOD1</strain>
    </source>
</reference>